<dbReference type="Gene3D" id="2.120.10.30">
    <property type="entry name" value="TolB, C-terminal domain"/>
    <property type="match status" value="1"/>
</dbReference>
<dbReference type="Gene3D" id="2.60.40.10">
    <property type="entry name" value="Immunoglobulins"/>
    <property type="match status" value="1"/>
</dbReference>
<gene>
    <name evidence="1" type="ORF">H6G24_02630</name>
</gene>
<reference evidence="1 2" key="1">
    <citation type="journal article" date="2020" name="ISME J.">
        <title>Comparative genomics reveals insights into cyanobacterial evolution and habitat adaptation.</title>
        <authorList>
            <person name="Chen M.Y."/>
            <person name="Teng W.K."/>
            <person name="Zhao L."/>
            <person name="Hu C.X."/>
            <person name="Zhou Y.K."/>
            <person name="Han B.P."/>
            <person name="Song L.R."/>
            <person name="Shu W.S."/>
        </authorList>
    </citation>
    <scope>NUCLEOTIDE SEQUENCE [LARGE SCALE GENOMIC DNA]</scope>
    <source>
        <strain evidence="1 2">FACHB-288</strain>
    </source>
</reference>
<dbReference type="InterPro" id="IPR011042">
    <property type="entry name" value="6-blade_b-propeller_TolB-like"/>
</dbReference>
<dbReference type="EMBL" id="JACJQH010000003">
    <property type="protein sequence ID" value="MBD2194391.1"/>
    <property type="molecule type" value="Genomic_DNA"/>
</dbReference>
<dbReference type="Proteomes" id="UP000658514">
    <property type="component" value="Unassembled WGS sequence"/>
</dbReference>
<evidence type="ECO:0008006" key="3">
    <source>
        <dbReference type="Google" id="ProtNLM"/>
    </source>
</evidence>
<sequence>MATQTSPSVLKLVKVTETSKFSPASPDPSGLAYLQHLDALVVGDGEIEENDRLYKGKNLFQVSLTGSLQNTFTTEDFSDEPTGIAYNPANRFLYISDDDKRKIFQLNPGGDGRYNTKDDVVTSFNTTAFGSGDPEDVTYSPITGNLFIVDGVKAQVYEVTTKGALVSQFDTERLGLKDPEGIFIDPGTGHLFMVGFPANRVFELTTKGELVRTYDISAAKAIKPAGITIAPTSNDRTKQSLYIVDRGIDNDGNSRQNDGRIYEFALGTSGGGGGGSPTNQAPSVNAGEDLVIFKQASLDGTVIDDGLPNPPGSLTTTWSKVSGPGNVSFANAGKEDTTATFSAPGSYVLQLQASDSKLTSSDRVSVLVLNPQTTSFFSLSGSGTVGGVAYSDEDILAYDRSNRSWSMYFDGSDVGLSSRNIRDFHINQDGSILFSLNSSLTLDGVGRVEKQDIVKFTPTSTGNNTAGSFSLYFDGSDVGLTKSDEAIDGIAFTKDGKLVISTTGKYDVPSASGNITGNDKDLLAFNATSLGVNTAGTWTLFFQGSDVGLTESSEDINGVWIDSNNKLYLTTKGAFQVPGVTGNGADIVTFTPTSLGATTAGNYASYLDGSDIGLAGVVVDGFTQVA</sequence>
<comment type="caution">
    <text evidence="1">The sequence shown here is derived from an EMBL/GenBank/DDBJ whole genome shotgun (WGS) entry which is preliminary data.</text>
</comment>
<dbReference type="RefSeq" id="WP_190538529.1">
    <property type="nucleotide sequence ID" value="NZ_CAWPNO010000062.1"/>
</dbReference>
<dbReference type="SUPFAM" id="SSF101898">
    <property type="entry name" value="NHL repeat"/>
    <property type="match status" value="1"/>
</dbReference>
<evidence type="ECO:0000313" key="1">
    <source>
        <dbReference type="EMBL" id="MBD2194391.1"/>
    </source>
</evidence>
<protein>
    <recommendedName>
        <fullName evidence="3">Beta-L-arabinobiosidase</fullName>
    </recommendedName>
</protein>
<keyword evidence="2" id="KW-1185">Reference proteome</keyword>
<proteinExistence type="predicted"/>
<dbReference type="Pfam" id="PF22352">
    <property type="entry name" value="K319L-like_PKD"/>
    <property type="match status" value="1"/>
</dbReference>
<dbReference type="SUPFAM" id="SSF63829">
    <property type="entry name" value="Calcium-dependent phosphotriesterase"/>
    <property type="match status" value="1"/>
</dbReference>
<accession>A0ABR8A363</accession>
<organism evidence="1 2">
    <name type="scientific">Calothrix parietina FACHB-288</name>
    <dbReference type="NCBI Taxonomy" id="2692896"/>
    <lineage>
        <taxon>Bacteria</taxon>
        <taxon>Bacillati</taxon>
        <taxon>Cyanobacteriota</taxon>
        <taxon>Cyanophyceae</taxon>
        <taxon>Nostocales</taxon>
        <taxon>Calotrichaceae</taxon>
        <taxon>Calothrix</taxon>
    </lineage>
</organism>
<name>A0ABR8A363_9CYAN</name>
<evidence type="ECO:0000313" key="2">
    <source>
        <dbReference type="Proteomes" id="UP000658514"/>
    </source>
</evidence>
<dbReference type="InterPro" id="IPR013783">
    <property type="entry name" value="Ig-like_fold"/>
</dbReference>